<dbReference type="PROSITE" id="PS50175">
    <property type="entry name" value="ASP_PROT_RETROV"/>
    <property type="match status" value="1"/>
</dbReference>
<evidence type="ECO:0000256" key="5">
    <source>
        <dbReference type="PIRNR" id="PIRNR004532"/>
    </source>
</evidence>
<evidence type="ECO:0000256" key="1">
    <source>
        <dbReference type="ARBA" id="ARBA00022723"/>
    </source>
</evidence>
<evidence type="ECO:0000313" key="11">
    <source>
        <dbReference type="Proteomes" id="UP000198669"/>
    </source>
</evidence>
<dbReference type="GO" id="GO:0004190">
    <property type="term" value="F:aspartic-type endopeptidase activity"/>
    <property type="evidence" value="ECO:0007669"/>
    <property type="project" value="InterPro"/>
</dbReference>
<dbReference type="Proteomes" id="UP000267921">
    <property type="component" value="Unassembled WGS sequence"/>
</dbReference>
<comment type="similarity">
    <text evidence="5">Belongs to the FBPase class 2 family.</text>
</comment>
<proteinExistence type="inferred from homology"/>
<dbReference type="InterPro" id="IPR004464">
    <property type="entry name" value="FBPase_class-2/SBPase"/>
</dbReference>
<gene>
    <name evidence="8" type="primary">glpX</name>
    <name evidence="7" type="ORF">BHR79_05430</name>
    <name evidence="8" type="ORF">EFE40_04825</name>
    <name evidence="9" type="ORF">SAMN04515625_1793</name>
</gene>
<evidence type="ECO:0000256" key="2">
    <source>
        <dbReference type="ARBA" id="ARBA00022801"/>
    </source>
</evidence>
<dbReference type="EMBL" id="CP017921">
    <property type="protein sequence ID" value="APH38986.1"/>
    <property type="molecule type" value="Genomic_DNA"/>
</dbReference>
<dbReference type="STRING" id="2177.BHR79_05430"/>
<reference evidence="9 11" key="2">
    <citation type="submission" date="2016-10" db="EMBL/GenBank/DDBJ databases">
        <authorList>
            <person name="de Groot N.N."/>
        </authorList>
    </citation>
    <scope>NUCLEOTIDE SEQUENCE [LARGE SCALE GENOMIC DNA]</scope>
    <source>
        <strain evidence="9 11">Z-7982</strain>
    </source>
</reference>
<dbReference type="Pfam" id="PF03320">
    <property type="entry name" value="FBPase_glpX"/>
    <property type="match status" value="1"/>
</dbReference>
<evidence type="ECO:0000256" key="3">
    <source>
        <dbReference type="ARBA" id="ARBA00023211"/>
    </source>
</evidence>
<dbReference type="GO" id="GO:0006094">
    <property type="term" value="P:gluconeogenesis"/>
    <property type="evidence" value="ECO:0007669"/>
    <property type="project" value="InterPro"/>
</dbReference>
<dbReference type="GeneID" id="30583185"/>
<dbReference type="Gene3D" id="3.40.190.90">
    <property type="match status" value="1"/>
</dbReference>
<feature type="domain" description="Peptidase A2" evidence="6">
    <location>
        <begin position="196"/>
        <end position="275"/>
    </location>
</feature>
<evidence type="ECO:0000313" key="7">
    <source>
        <dbReference type="EMBL" id="APH38986.1"/>
    </source>
</evidence>
<dbReference type="PIRSF" id="PIRSF004532">
    <property type="entry name" value="GlpX"/>
    <property type="match status" value="1"/>
</dbReference>
<dbReference type="EMBL" id="FNMU01000006">
    <property type="protein sequence ID" value="SDW89003.1"/>
    <property type="molecule type" value="Genomic_DNA"/>
</dbReference>
<dbReference type="AlphaFoldDB" id="A0A1L3Q279"/>
<keyword evidence="4 5" id="KW-0119">Carbohydrate metabolism</keyword>
<dbReference type="OrthoDB" id="134199at2157"/>
<dbReference type="GO" id="GO:0046872">
    <property type="term" value="F:metal ion binding"/>
    <property type="evidence" value="ECO:0007669"/>
    <property type="project" value="UniProtKB-KW"/>
</dbReference>
<dbReference type="GO" id="GO:0005829">
    <property type="term" value="C:cytosol"/>
    <property type="evidence" value="ECO:0007669"/>
    <property type="project" value="TreeGrafter"/>
</dbReference>
<keyword evidence="2 8" id="KW-0378">Hydrolase</keyword>
<dbReference type="GO" id="GO:0042132">
    <property type="term" value="F:fructose 1,6-bisphosphate 1-phosphatase activity"/>
    <property type="evidence" value="ECO:0007669"/>
    <property type="project" value="InterPro"/>
</dbReference>
<evidence type="ECO:0000256" key="4">
    <source>
        <dbReference type="ARBA" id="ARBA00023277"/>
    </source>
</evidence>
<dbReference type="Proteomes" id="UP000198669">
    <property type="component" value="Unassembled WGS sequence"/>
</dbReference>
<dbReference type="PANTHER" id="PTHR30447:SF0">
    <property type="entry name" value="FRUCTOSE-1,6-BISPHOSPHATASE 1 CLASS 2-RELATED"/>
    <property type="match status" value="1"/>
</dbReference>
<keyword evidence="1" id="KW-0479">Metal-binding</keyword>
<accession>A0A1L3Q279</accession>
<evidence type="ECO:0000313" key="9">
    <source>
        <dbReference type="EMBL" id="SDW89003.1"/>
    </source>
</evidence>
<dbReference type="GO" id="GO:0030388">
    <property type="term" value="P:fructose 1,6-bisphosphate metabolic process"/>
    <property type="evidence" value="ECO:0007669"/>
    <property type="project" value="TreeGrafter"/>
</dbReference>
<dbReference type="Gene3D" id="3.30.540.10">
    <property type="entry name" value="Fructose-1,6-Bisphosphatase, subunit A, domain 1"/>
    <property type="match status" value="1"/>
</dbReference>
<reference evidence="8 12" key="3">
    <citation type="submission" date="2018-10" db="EMBL/GenBank/DDBJ databases">
        <title>Cultivation of a novel Methanohalophilus strain from Kebrit Deep of the Red Sea and a genomic comparison of members of the genus Methanohalophilus.</title>
        <authorList>
            <person name="Guan Y."/>
            <person name="Ngugi D.K."/>
            <person name="Stingl U."/>
        </authorList>
    </citation>
    <scope>NUCLEOTIDE SEQUENCE [LARGE SCALE GENOMIC DNA]</scope>
    <source>
        <strain evidence="8 12">DSM 3094</strain>
    </source>
</reference>
<dbReference type="PANTHER" id="PTHR30447">
    <property type="entry name" value="FRUCTOSE-1,6-BISPHOSPHATASE CLASS 2"/>
    <property type="match status" value="1"/>
</dbReference>
<dbReference type="KEGG" id="mhaz:BHR79_05430"/>
<keyword evidence="10" id="KW-1185">Reference proteome</keyword>
<dbReference type="GO" id="GO:0006071">
    <property type="term" value="P:glycerol metabolic process"/>
    <property type="evidence" value="ECO:0007669"/>
    <property type="project" value="InterPro"/>
</dbReference>
<dbReference type="EMBL" id="RJJG01000003">
    <property type="protein sequence ID" value="RNI09959.1"/>
    <property type="molecule type" value="Genomic_DNA"/>
</dbReference>
<dbReference type="SUPFAM" id="SSF56655">
    <property type="entry name" value="Carbohydrate phosphatase"/>
    <property type="match status" value="1"/>
</dbReference>
<sequence>MPHPKTAENIMKNAGPIESALLPKLIHVTEAAAIAAAHQIGKGDKNYADQVSVEAMRRMLNCLDIRGIIKIGEGERDEAPMLYIGEEVGTGKGDLEVNIAVDPLEGTNLCADGVPGSISVMAMSEPNGLFHGPDVYMDKIVVGPEVVKYEREHPGEEIDLDAPAIDNLEIVARALNRSVEELVVVILDRERHKDKIEEIRKTGARVNLVSDGDLMPGVSTAIRGSGIHVVMGSGGSGEAVLTASAMKILGGKVLARLVLPSVANHKPDDVIAREVEEKMPRLKKMGITEDNMHDVLDTEKLVPGKDVIFAATGVTSGHFLKGTNLFGYGDARVHSISMGSSGIVKFSDSVYIHDKENTPLRL</sequence>
<dbReference type="InterPro" id="IPR001995">
    <property type="entry name" value="Peptidase_A2_cat"/>
</dbReference>
<reference evidence="7 10" key="1">
    <citation type="submission" date="2016-10" db="EMBL/GenBank/DDBJ databases">
        <title>Methanohalophilus halophilus.</title>
        <authorList>
            <person name="L'haridon S."/>
        </authorList>
    </citation>
    <scope>NUCLEOTIDE SEQUENCE [LARGE SCALE GENOMIC DNA]</scope>
    <source>
        <strain evidence="7 10">Z-7982</strain>
    </source>
</reference>
<evidence type="ECO:0000313" key="10">
    <source>
        <dbReference type="Proteomes" id="UP000186879"/>
    </source>
</evidence>
<dbReference type="CDD" id="cd01516">
    <property type="entry name" value="FBPase_glpX"/>
    <property type="match status" value="1"/>
</dbReference>
<evidence type="ECO:0000313" key="12">
    <source>
        <dbReference type="Proteomes" id="UP000267921"/>
    </source>
</evidence>
<evidence type="ECO:0000259" key="6">
    <source>
        <dbReference type="PROSITE" id="PS50175"/>
    </source>
</evidence>
<organism evidence="7 10">
    <name type="scientific">Methanohalophilus halophilus</name>
    <dbReference type="NCBI Taxonomy" id="2177"/>
    <lineage>
        <taxon>Archaea</taxon>
        <taxon>Methanobacteriati</taxon>
        <taxon>Methanobacteriota</taxon>
        <taxon>Stenosarchaea group</taxon>
        <taxon>Methanomicrobia</taxon>
        <taxon>Methanosarcinales</taxon>
        <taxon>Methanosarcinaceae</taxon>
        <taxon>Methanohalophilus</taxon>
    </lineage>
</organism>
<dbReference type="GO" id="GO:0006508">
    <property type="term" value="P:proteolysis"/>
    <property type="evidence" value="ECO:0007669"/>
    <property type="project" value="InterPro"/>
</dbReference>
<name>A0A1L3Q279_9EURY</name>
<protein>
    <recommendedName>
        <fullName evidence="5">Fructose-1,6-bisphosphatase</fullName>
    </recommendedName>
</protein>
<keyword evidence="3" id="KW-0464">Manganese</keyword>
<evidence type="ECO:0000313" key="8">
    <source>
        <dbReference type="EMBL" id="RNI09959.1"/>
    </source>
</evidence>
<dbReference type="Proteomes" id="UP000186879">
    <property type="component" value="Chromosome"/>
</dbReference>
<dbReference type="RefSeq" id="WP_072561424.1">
    <property type="nucleotide sequence ID" value="NZ_CP017921.1"/>
</dbReference>
<dbReference type="NCBIfam" id="TIGR00330">
    <property type="entry name" value="glpX"/>
    <property type="match status" value="1"/>
</dbReference>